<protein>
    <submittedName>
        <fullName evidence="1">Competence protein ComM</fullName>
    </submittedName>
</protein>
<evidence type="ECO:0000313" key="2">
    <source>
        <dbReference type="Proteomes" id="UP000830375"/>
    </source>
</evidence>
<accession>A0ABQ8L447</accession>
<organism evidence="1 2">
    <name type="scientific">Labeo rohita</name>
    <name type="common">Indian major carp</name>
    <name type="synonym">Cyprinus rohita</name>
    <dbReference type="NCBI Taxonomy" id="84645"/>
    <lineage>
        <taxon>Eukaryota</taxon>
        <taxon>Metazoa</taxon>
        <taxon>Chordata</taxon>
        <taxon>Craniata</taxon>
        <taxon>Vertebrata</taxon>
        <taxon>Euteleostomi</taxon>
        <taxon>Actinopterygii</taxon>
        <taxon>Neopterygii</taxon>
        <taxon>Teleostei</taxon>
        <taxon>Ostariophysi</taxon>
        <taxon>Cypriniformes</taxon>
        <taxon>Cyprinidae</taxon>
        <taxon>Labeoninae</taxon>
        <taxon>Labeonini</taxon>
        <taxon>Labeo</taxon>
    </lineage>
</organism>
<proteinExistence type="predicted"/>
<comment type="caution">
    <text evidence="1">The sequence shown here is derived from an EMBL/GenBank/DDBJ whole genome shotgun (WGS) entry which is preliminary data.</text>
</comment>
<reference evidence="1 2" key="1">
    <citation type="submission" date="2022-01" db="EMBL/GenBank/DDBJ databases">
        <title>A high-quality chromosome-level genome assembly of rohu carp, Labeo rohita.</title>
        <authorList>
            <person name="Arick M.A. II"/>
            <person name="Hsu C.-Y."/>
            <person name="Magbanua Z."/>
            <person name="Pechanova O."/>
            <person name="Grover C."/>
            <person name="Miller E."/>
            <person name="Thrash A."/>
            <person name="Ezzel L."/>
            <person name="Alam S."/>
            <person name="Benzie J."/>
            <person name="Hamilton M."/>
            <person name="Karsi A."/>
            <person name="Lawrence M.L."/>
            <person name="Peterson D.G."/>
        </authorList>
    </citation>
    <scope>NUCLEOTIDE SEQUENCE [LARGE SCALE GENOMIC DNA]</scope>
    <source>
        <strain evidence="2">BAU-BD-2019</strain>
        <tissue evidence="1">Blood</tissue>
    </source>
</reference>
<sequence length="122" mass="14396">MALKKVRNRKVKSMTACEVRKRWQKEWECESTGRHLYKIQEKAGKMRKIGKHENGKCNKCGQDENIEHVIMECEAYERQRFQLTKALNKLGIDKISLQVLLGDGSKQIEIFHNLFHNLKRLV</sequence>
<dbReference type="Proteomes" id="UP000830375">
    <property type="component" value="Unassembled WGS sequence"/>
</dbReference>
<name>A0ABQ8L447_LABRO</name>
<keyword evidence="2" id="KW-1185">Reference proteome</keyword>
<gene>
    <name evidence="1" type="ORF">H4Q32_026743</name>
</gene>
<dbReference type="EMBL" id="JACTAM010002214">
    <property type="protein sequence ID" value="KAI2645516.1"/>
    <property type="molecule type" value="Genomic_DNA"/>
</dbReference>
<evidence type="ECO:0000313" key="1">
    <source>
        <dbReference type="EMBL" id="KAI2645516.1"/>
    </source>
</evidence>